<evidence type="ECO:0000256" key="6">
    <source>
        <dbReference type="ARBA" id="ARBA00022847"/>
    </source>
</evidence>
<comment type="similarity">
    <text evidence="2 13">Belongs to the sodium:solute symporter (SSF) (TC 2.A.21) family.</text>
</comment>
<keyword evidence="6" id="KW-0769">Symport</keyword>
<comment type="subcellular location">
    <subcellularLocation>
        <location evidence="1">Cell membrane</location>
        <topology evidence="1">Multi-pass membrane protein</topology>
    </subcellularLocation>
</comment>
<dbReference type="KEGG" id="bmei:Spa11_40050"/>
<feature type="transmembrane region" description="Helical" evidence="14">
    <location>
        <begin position="199"/>
        <end position="218"/>
    </location>
</feature>
<name>A0A518KDA2_9BACT</name>
<evidence type="ECO:0000256" key="7">
    <source>
        <dbReference type="ARBA" id="ARBA00022989"/>
    </source>
</evidence>
<dbReference type="Proteomes" id="UP000316426">
    <property type="component" value="Chromosome"/>
</dbReference>
<dbReference type="InterPro" id="IPR050277">
    <property type="entry name" value="Sodium:Solute_Symporter"/>
</dbReference>
<keyword evidence="11" id="KW-0739">Sodium transport</keyword>
<feature type="transmembrane region" description="Helical" evidence="14">
    <location>
        <begin position="225"/>
        <end position="246"/>
    </location>
</feature>
<evidence type="ECO:0000256" key="4">
    <source>
        <dbReference type="ARBA" id="ARBA00022475"/>
    </source>
</evidence>
<keyword evidence="10 14" id="KW-0472">Membrane</keyword>
<dbReference type="CDD" id="cd10322">
    <property type="entry name" value="SLC5sbd"/>
    <property type="match status" value="1"/>
</dbReference>
<feature type="transmembrane region" description="Helical" evidence="14">
    <location>
        <begin position="511"/>
        <end position="532"/>
    </location>
</feature>
<dbReference type="InterPro" id="IPR001734">
    <property type="entry name" value="Na/solute_symporter"/>
</dbReference>
<evidence type="ECO:0000256" key="12">
    <source>
        <dbReference type="ARBA" id="ARBA00033708"/>
    </source>
</evidence>
<keyword evidence="7 14" id="KW-1133">Transmembrane helix</keyword>
<dbReference type="PROSITE" id="PS50283">
    <property type="entry name" value="NA_SOLUT_SYMP_3"/>
    <property type="match status" value="1"/>
</dbReference>
<accession>A0A518KDA2</accession>
<dbReference type="GO" id="GO:0015193">
    <property type="term" value="F:L-proline transmembrane transporter activity"/>
    <property type="evidence" value="ECO:0007669"/>
    <property type="project" value="TreeGrafter"/>
</dbReference>
<evidence type="ECO:0000256" key="5">
    <source>
        <dbReference type="ARBA" id="ARBA00022692"/>
    </source>
</evidence>
<evidence type="ECO:0000313" key="15">
    <source>
        <dbReference type="EMBL" id="QDV75783.1"/>
    </source>
</evidence>
<evidence type="ECO:0000256" key="1">
    <source>
        <dbReference type="ARBA" id="ARBA00004651"/>
    </source>
</evidence>
<evidence type="ECO:0000256" key="14">
    <source>
        <dbReference type="SAM" id="Phobius"/>
    </source>
</evidence>
<evidence type="ECO:0000256" key="9">
    <source>
        <dbReference type="ARBA" id="ARBA00023065"/>
    </source>
</evidence>
<feature type="transmembrane region" description="Helical" evidence="14">
    <location>
        <begin position="441"/>
        <end position="463"/>
    </location>
</feature>
<dbReference type="PANTHER" id="PTHR48086:SF3">
    <property type="entry name" value="SODIUM_PROLINE SYMPORTER"/>
    <property type="match status" value="1"/>
</dbReference>
<sequence length="548" mass="59063">MTQLYVIAGYLAVLITLGAFASRLSRGTSKDYLLASHSIGPVLLLLSVFGTTMTAFALVGSTGESFSRGVGVYGMLASSSGIIHSLCFFVLGVKLWQFGHKYGYRTQVQFFRDRLESDRIGLVLFPVLVALVIPYLLIGVMASGIFINVVTQGRVVDGEVQGATFAEGTFPAFFEDGSLNAETGERDGFAGATGSKGGLPRHIASLVICTVVLGYVFFGGMRGTAWANGFQTSVFMVLGVVMFYLLTQQLGGEDSFVANLKKLSASIPDIKRIREGNISPTKFFTYMLVPLSVGMFPHLFQHWLTAKRASTFKLSVVMHPIFIMIVWAPCVLMGAWAAGALVNVPPPVAADPNKVLAFMVRSTGSDLLAGLLTAGVLAAIMSSLDSQFLCLGTMFTTDVAQHYAGKDRFTDTQVTWIARAFIVAIVAVTYTLSLFEPGAVFALGVWCFSGFASLFPLCFAALYWRGLTKWGAYASVLTTIAVWFYLLDASDYARDEAYAIPVPLGGATYEVMPVVPMFLASTFALVVVSLLTPKPSEATLAKFFPVKN</sequence>
<evidence type="ECO:0000256" key="8">
    <source>
        <dbReference type="ARBA" id="ARBA00023053"/>
    </source>
</evidence>
<keyword evidence="16" id="KW-1185">Reference proteome</keyword>
<keyword evidence="4" id="KW-1003">Cell membrane</keyword>
<gene>
    <name evidence="15" type="primary">putP</name>
    <name evidence="15" type="ORF">Spa11_40050</name>
</gene>
<dbReference type="GO" id="GO:0015824">
    <property type="term" value="P:proline transport"/>
    <property type="evidence" value="ECO:0007669"/>
    <property type="project" value="TreeGrafter"/>
</dbReference>
<dbReference type="Gene3D" id="1.20.1730.10">
    <property type="entry name" value="Sodium/glucose cotransporter"/>
    <property type="match status" value="1"/>
</dbReference>
<dbReference type="AlphaFoldDB" id="A0A518KDA2"/>
<feature type="transmembrane region" description="Helical" evidence="14">
    <location>
        <begin position="283"/>
        <end position="300"/>
    </location>
</feature>
<keyword evidence="8" id="KW-0915">Sodium</keyword>
<evidence type="ECO:0000313" key="16">
    <source>
        <dbReference type="Proteomes" id="UP000316426"/>
    </source>
</evidence>
<evidence type="ECO:0000256" key="2">
    <source>
        <dbReference type="ARBA" id="ARBA00006434"/>
    </source>
</evidence>
<keyword evidence="3" id="KW-0813">Transport</keyword>
<comment type="catalytic activity">
    <reaction evidence="12">
        <text>L-proline(in) + Na(+)(in) = L-proline(out) + Na(+)(out)</text>
        <dbReference type="Rhea" id="RHEA:28967"/>
        <dbReference type="ChEBI" id="CHEBI:29101"/>
        <dbReference type="ChEBI" id="CHEBI:60039"/>
    </reaction>
</comment>
<dbReference type="GO" id="GO:0005298">
    <property type="term" value="F:proline:sodium symporter activity"/>
    <property type="evidence" value="ECO:0007669"/>
    <property type="project" value="TreeGrafter"/>
</dbReference>
<dbReference type="EMBL" id="CP036349">
    <property type="protein sequence ID" value="QDV75783.1"/>
    <property type="molecule type" value="Genomic_DNA"/>
</dbReference>
<feature type="transmembrane region" description="Helical" evidence="14">
    <location>
        <begin position="364"/>
        <end position="384"/>
    </location>
</feature>
<feature type="transmembrane region" description="Helical" evidence="14">
    <location>
        <begin position="122"/>
        <end position="147"/>
    </location>
</feature>
<dbReference type="PANTHER" id="PTHR48086">
    <property type="entry name" value="SODIUM/PROLINE SYMPORTER-RELATED"/>
    <property type="match status" value="1"/>
</dbReference>
<protein>
    <submittedName>
        <fullName evidence="15">Sodium/proline symporter</fullName>
    </submittedName>
</protein>
<keyword evidence="9" id="KW-0406">Ion transport</keyword>
<feature type="transmembrane region" description="Helical" evidence="14">
    <location>
        <begin position="470"/>
        <end position="487"/>
    </location>
</feature>
<evidence type="ECO:0000256" key="11">
    <source>
        <dbReference type="ARBA" id="ARBA00023201"/>
    </source>
</evidence>
<feature type="transmembrane region" description="Helical" evidence="14">
    <location>
        <begin position="321"/>
        <end position="344"/>
    </location>
</feature>
<evidence type="ECO:0000256" key="3">
    <source>
        <dbReference type="ARBA" id="ARBA00022448"/>
    </source>
</evidence>
<dbReference type="Pfam" id="PF00474">
    <property type="entry name" value="SSF"/>
    <property type="match status" value="1"/>
</dbReference>
<feature type="transmembrane region" description="Helical" evidence="14">
    <location>
        <begin position="32"/>
        <end position="59"/>
    </location>
</feature>
<feature type="transmembrane region" description="Helical" evidence="14">
    <location>
        <begin position="6"/>
        <end position="25"/>
    </location>
</feature>
<dbReference type="GO" id="GO:0005886">
    <property type="term" value="C:plasma membrane"/>
    <property type="evidence" value="ECO:0007669"/>
    <property type="project" value="UniProtKB-SubCell"/>
</dbReference>
<reference evidence="15 16" key="1">
    <citation type="submission" date="2019-02" db="EMBL/GenBank/DDBJ databases">
        <title>Deep-cultivation of Planctomycetes and their phenomic and genomic characterization uncovers novel biology.</title>
        <authorList>
            <person name="Wiegand S."/>
            <person name="Jogler M."/>
            <person name="Boedeker C."/>
            <person name="Pinto D."/>
            <person name="Vollmers J."/>
            <person name="Rivas-Marin E."/>
            <person name="Kohn T."/>
            <person name="Peeters S.H."/>
            <person name="Heuer A."/>
            <person name="Rast P."/>
            <person name="Oberbeckmann S."/>
            <person name="Bunk B."/>
            <person name="Jeske O."/>
            <person name="Meyerdierks A."/>
            <person name="Storesund J.E."/>
            <person name="Kallscheuer N."/>
            <person name="Luecker S."/>
            <person name="Lage O.M."/>
            <person name="Pohl T."/>
            <person name="Merkel B.J."/>
            <person name="Hornburger P."/>
            <person name="Mueller R.-W."/>
            <person name="Bruemmer F."/>
            <person name="Labrenz M."/>
            <person name="Spormann A.M."/>
            <person name="Op den Camp H."/>
            <person name="Overmann J."/>
            <person name="Amann R."/>
            <person name="Jetten M.S.M."/>
            <person name="Mascher T."/>
            <person name="Medema M.H."/>
            <person name="Devos D.P."/>
            <person name="Kaster A.-K."/>
            <person name="Ovreas L."/>
            <person name="Rohde M."/>
            <person name="Galperin M.Y."/>
            <person name="Jogler C."/>
        </authorList>
    </citation>
    <scope>NUCLEOTIDE SEQUENCE [LARGE SCALE GENOMIC DNA]</scope>
    <source>
        <strain evidence="15 16">Spa11</strain>
    </source>
</reference>
<evidence type="ECO:0000256" key="10">
    <source>
        <dbReference type="ARBA" id="ARBA00023136"/>
    </source>
</evidence>
<feature type="transmembrane region" description="Helical" evidence="14">
    <location>
        <begin position="416"/>
        <end position="435"/>
    </location>
</feature>
<organism evidence="15 16">
    <name type="scientific">Botrimarina mediterranea</name>
    <dbReference type="NCBI Taxonomy" id="2528022"/>
    <lineage>
        <taxon>Bacteria</taxon>
        <taxon>Pseudomonadati</taxon>
        <taxon>Planctomycetota</taxon>
        <taxon>Planctomycetia</taxon>
        <taxon>Pirellulales</taxon>
        <taxon>Lacipirellulaceae</taxon>
        <taxon>Botrimarina</taxon>
    </lineage>
</organism>
<dbReference type="RefSeq" id="WP_145115716.1">
    <property type="nucleotide sequence ID" value="NZ_CP036349.1"/>
</dbReference>
<dbReference type="InterPro" id="IPR038377">
    <property type="entry name" value="Na/Glc_symporter_sf"/>
</dbReference>
<feature type="transmembrane region" description="Helical" evidence="14">
    <location>
        <begin position="71"/>
        <end position="96"/>
    </location>
</feature>
<proteinExistence type="inferred from homology"/>
<keyword evidence="5 14" id="KW-0812">Transmembrane</keyword>
<evidence type="ECO:0000256" key="13">
    <source>
        <dbReference type="RuleBase" id="RU362091"/>
    </source>
</evidence>